<evidence type="ECO:0000256" key="5">
    <source>
        <dbReference type="ARBA" id="ARBA00023134"/>
    </source>
</evidence>
<dbReference type="Gene3D" id="3.90.1860.10">
    <property type="entry name" value="tRNA-splicing ligase RtcB"/>
    <property type="match status" value="3"/>
</dbReference>
<feature type="binding site" evidence="8">
    <location>
        <begin position="236"/>
        <end position="240"/>
    </location>
    <ligand>
        <name>GMP</name>
        <dbReference type="ChEBI" id="CHEBI:58115"/>
    </ligand>
</feature>
<name>A0AAD4N7F5_9BILA</name>
<keyword evidence="3 9" id="KW-0479">Metal-binding</keyword>
<dbReference type="Proteomes" id="UP001201812">
    <property type="component" value="Unassembled WGS sequence"/>
</dbReference>
<evidence type="ECO:0000256" key="3">
    <source>
        <dbReference type="ARBA" id="ARBA00022723"/>
    </source>
</evidence>
<evidence type="ECO:0000256" key="9">
    <source>
        <dbReference type="PIRSR" id="PIRSR601233-3"/>
    </source>
</evidence>
<dbReference type="GO" id="GO:0005525">
    <property type="term" value="F:GTP binding"/>
    <property type="evidence" value="ECO:0007669"/>
    <property type="project" value="UniProtKB-KW"/>
</dbReference>
<dbReference type="GO" id="GO:0072669">
    <property type="term" value="C:tRNA-splicing ligase complex"/>
    <property type="evidence" value="ECO:0007669"/>
    <property type="project" value="TreeGrafter"/>
</dbReference>
<evidence type="ECO:0000256" key="2">
    <source>
        <dbReference type="ARBA" id="ARBA00022598"/>
    </source>
</evidence>
<evidence type="ECO:0000313" key="10">
    <source>
        <dbReference type="EMBL" id="KAI1717371.1"/>
    </source>
</evidence>
<evidence type="ECO:0000256" key="4">
    <source>
        <dbReference type="ARBA" id="ARBA00022741"/>
    </source>
</evidence>
<dbReference type="PROSITE" id="PS01288">
    <property type="entry name" value="UPF0027"/>
    <property type="match status" value="1"/>
</dbReference>
<dbReference type="SUPFAM" id="SSF103365">
    <property type="entry name" value="Hypothetical protein PH1602"/>
    <property type="match status" value="1"/>
</dbReference>
<dbReference type="PANTHER" id="PTHR11118">
    <property type="entry name" value="RNA-SPLICING LIGASE RTCB HOMOLOG"/>
    <property type="match status" value="1"/>
</dbReference>
<dbReference type="Pfam" id="PF01139">
    <property type="entry name" value="RtcB"/>
    <property type="match status" value="3"/>
</dbReference>
<sequence length="339" mass="37776">MLLDSEYKDLRAIQTATNVMTGSHFMWYSKLRERQNHMCDSGLQIVSVRNNGGNDDGDLMKMAIGGNGAAIITGDDGNGNPISLVIMPRTYQEELQYIKKLSPVEYKIEKGFVPNMNVEGRFYVNKNLEKLMFEELEQSTRSFGTGFLPAVKQIGNVASLPGIVKHSIGLPDIHSGYGFAIGNIAAFDVSDPNSIVSPDKEHCEEYGRMLQADASKVSMKAKKRGLPQLGTLGAGNHYGEVQVVEEIFDRYAASKMGIDHIGQGQFLLLWTGFAYTEQCLKILIYDWQDYLKSMAAAANFAWVNRSCMTFCVRQAFSKIFNTTPDDLDMHGMLLSYSMH</sequence>
<dbReference type="PANTHER" id="PTHR11118:SF1">
    <property type="entry name" value="RNA-SPLICING LIGASE RTCB HOMOLOG"/>
    <property type="match status" value="1"/>
</dbReference>
<gene>
    <name evidence="10" type="ORF">DdX_07114</name>
</gene>
<reference evidence="10" key="1">
    <citation type="submission" date="2022-01" db="EMBL/GenBank/DDBJ databases">
        <title>Genome Sequence Resource for Two Populations of Ditylenchus destructor, the Migratory Endoparasitic Phytonematode.</title>
        <authorList>
            <person name="Zhang H."/>
            <person name="Lin R."/>
            <person name="Xie B."/>
        </authorList>
    </citation>
    <scope>NUCLEOTIDE SEQUENCE</scope>
    <source>
        <strain evidence="10">BazhouSP</strain>
    </source>
</reference>
<dbReference type="GO" id="GO:0005634">
    <property type="term" value="C:nucleus"/>
    <property type="evidence" value="ECO:0007669"/>
    <property type="project" value="TreeGrafter"/>
</dbReference>
<evidence type="ECO:0000256" key="6">
    <source>
        <dbReference type="ARBA" id="ARBA00023211"/>
    </source>
</evidence>
<keyword evidence="11" id="KW-1185">Reference proteome</keyword>
<evidence type="ECO:0000256" key="7">
    <source>
        <dbReference type="ARBA" id="ARBA00047746"/>
    </source>
</evidence>
<protein>
    <recommendedName>
        <fullName evidence="1">3'-phosphate/5'-hydroxy nucleic acid ligase</fullName>
        <ecNumber evidence="1">6.5.1.8</ecNumber>
    </recommendedName>
</protein>
<dbReference type="GO" id="GO:0170057">
    <property type="term" value="F:RNA ligase (GTP) activity"/>
    <property type="evidence" value="ECO:0007669"/>
    <property type="project" value="UniProtKB-EC"/>
</dbReference>
<dbReference type="EC" id="6.5.1.8" evidence="1"/>
<evidence type="ECO:0000313" key="11">
    <source>
        <dbReference type="Proteomes" id="UP001201812"/>
    </source>
</evidence>
<accession>A0AAD4N7F5</accession>
<comment type="cofactor">
    <cofactor evidence="9">
        <name>Mn(2+)</name>
        <dbReference type="ChEBI" id="CHEBI:29035"/>
    </cofactor>
    <text evidence="9">Binds 2 manganese ions per subunit.</text>
</comment>
<dbReference type="GO" id="GO:0003972">
    <property type="term" value="F:RNA ligase (ATP) activity"/>
    <property type="evidence" value="ECO:0007669"/>
    <property type="project" value="TreeGrafter"/>
</dbReference>
<dbReference type="EMBL" id="JAKKPZ010000009">
    <property type="protein sequence ID" value="KAI1717371.1"/>
    <property type="molecule type" value="Genomic_DNA"/>
</dbReference>
<comment type="caution">
    <text evidence="10">The sequence shown here is derived from an EMBL/GenBank/DDBJ whole genome shotgun (WGS) entry which is preliminary data.</text>
</comment>
<dbReference type="GO" id="GO:0006396">
    <property type="term" value="P:RNA processing"/>
    <property type="evidence" value="ECO:0007669"/>
    <property type="project" value="InterPro"/>
</dbReference>
<keyword evidence="4 8" id="KW-0547">Nucleotide-binding</keyword>
<keyword evidence="6 9" id="KW-0464">Manganese</keyword>
<evidence type="ECO:0000256" key="1">
    <source>
        <dbReference type="ARBA" id="ARBA00012726"/>
    </source>
</evidence>
<dbReference type="GO" id="GO:0046872">
    <property type="term" value="F:metal ion binding"/>
    <property type="evidence" value="ECO:0007669"/>
    <property type="project" value="UniProtKB-KW"/>
</dbReference>
<proteinExistence type="predicted"/>
<dbReference type="InterPro" id="IPR036025">
    <property type="entry name" value="RtcB-like_sf"/>
</dbReference>
<evidence type="ECO:0000256" key="8">
    <source>
        <dbReference type="PIRSR" id="PIRSR601233-2"/>
    </source>
</evidence>
<dbReference type="AlphaFoldDB" id="A0AAD4N7F5"/>
<comment type="catalytic activity">
    <reaction evidence="7">
        <text>a 3'-end 3'-phospho-ribonucleotide-RNA + a 5'-end dephospho-ribonucleoside-RNA + GTP = a ribonucleotidyl-ribonucleotide-RNA + GMP + diphosphate</text>
        <dbReference type="Rhea" id="RHEA:68076"/>
        <dbReference type="Rhea" id="RHEA-COMP:10463"/>
        <dbReference type="Rhea" id="RHEA-COMP:13936"/>
        <dbReference type="Rhea" id="RHEA-COMP:17355"/>
        <dbReference type="ChEBI" id="CHEBI:33019"/>
        <dbReference type="ChEBI" id="CHEBI:37565"/>
        <dbReference type="ChEBI" id="CHEBI:58115"/>
        <dbReference type="ChEBI" id="CHEBI:83062"/>
        <dbReference type="ChEBI" id="CHEBI:138284"/>
        <dbReference type="ChEBI" id="CHEBI:173118"/>
        <dbReference type="EC" id="6.5.1.8"/>
    </reaction>
</comment>
<feature type="binding site" evidence="9">
    <location>
        <position position="237"/>
    </location>
    <ligand>
        <name>Mn(2+)</name>
        <dbReference type="ChEBI" id="CHEBI:29035"/>
        <label>1</label>
    </ligand>
</feature>
<keyword evidence="2 10" id="KW-0436">Ligase</keyword>
<dbReference type="InterPro" id="IPR001233">
    <property type="entry name" value="RtcB"/>
</dbReference>
<keyword evidence="5 8" id="KW-0342">GTP-binding</keyword>
<organism evidence="10 11">
    <name type="scientific">Ditylenchus destructor</name>
    <dbReference type="NCBI Taxonomy" id="166010"/>
    <lineage>
        <taxon>Eukaryota</taxon>
        <taxon>Metazoa</taxon>
        <taxon>Ecdysozoa</taxon>
        <taxon>Nematoda</taxon>
        <taxon>Chromadorea</taxon>
        <taxon>Rhabditida</taxon>
        <taxon>Tylenchina</taxon>
        <taxon>Tylenchomorpha</taxon>
        <taxon>Sphaerularioidea</taxon>
        <taxon>Anguinidae</taxon>
        <taxon>Anguininae</taxon>
        <taxon>Ditylenchus</taxon>
    </lineage>
</organism>